<sequence length="647" mass="73730">MELNEAPSSCGFEEEPPGSPKRKKVRAKYASKACVACRRSKLKCSGDNPCQRCMDNGRRCFYSEDQTAAEALQNLSRPSLPQPSSSIAGNGLSSNGTTRNILPRSDPMPRRASDASSFGTSMDARMARMEGMMEALLRERGIVITPRGSTEREAPPMGEYHVHEDAINPNLPPPVRAQPTYRLEQHQLQDHQSTSASHSIAVIKDSISVEVPFTVPTEYRRYLDHFFEQVYPFYPCIDPVPFREQGGCMLSSLPIQKDKRLLLALHYVMFALVDVSESNSPNETMPGWYWYQTAETLIGQEVLHSSGGLVFIQYLILKAIYLTYIDKPNLSYNTIGLACRTCFRMGLHDKKRWGRLFGPDSELAKRIFWTLYYVDRRVALSCGRPYGIHDSDIDVEWPKVDIKDESSLHLEWMIKYAKKASALWDKRSFLNSHETVAVSAKMMYLDCANRGAEEQLEKYRSGGSTTLRKMIRLALDLLSLNNFRLFFSRHRILFFSYSAHTVGDVDSACRLIILTTTTCLDTMDKPELLGYHMASSLGSVILTMGILRQKRNHFTDWPVEEWDSLYHDAVALLERLKPTTPLAWRVERDLKAPVILAHRIDPKRCPYRHLDFMQQMENDGFEGREGEDGELELSMESRAGEYGVPWL</sequence>
<evidence type="ECO:0000313" key="8">
    <source>
        <dbReference type="EMBL" id="KAF2271542.1"/>
    </source>
</evidence>
<feature type="domain" description="Zn(2)-C6 fungal-type" evidence="7">
    <location>
        <begin position="33"/>
        <end position="62"/>
    </location>
</feature>
<evidence type="ECO:0000256" key="6">
    <source>
        <dbReference type="SAM" id="MobiDB-lite"/>
    </source>
</evidence>
<feature type="compositionally biased region" description="Polar residues" evidence="6">
    <location>
        <begin position="87"/>
        <end position="100"/>
    </location>
</feature>
<dbReference type="RefSeq" id="XP_033649081.1">
    <property type="nucleotide sequence ID" value="XM_033802857.1"/>
</dbReference>
<dbReference type="Proteomes" id="UP000800097">
    <property type="component" value="Unassembled WGS sequence"/>
</dbReference>
<accession>A0A6A6J577</accession>
<dbReference type="GeneID" id="54556032"/>
<gene>
    <name evidence="8" type="ORF">EI97DRAFT_504890</name>
</gene>
<evidence type="ECO:0000256" key="1">
    <source>
        <dbReference type="ARBA" id="ARBA00022723"/>
    </source>
</evidence>
<dbReference type="SMART" id="SM00906">
    <property type="entry name" value="Fungal_trans"/>
    <property type="match status" value="1"/>
</dbReference>
<dbReference type="InterPro" id="IPR051127">
    <property type="entry name" value="Fungal_SecMet_Regulators"/>
</dbReference>
<keyword evidence="5" id="KW-0539">Nucleus</keyword>
<keyword evidence="2" id="KW-0805">Transcription regulation</keyword>
<dbReference type="InterPro" id="IPR036864">
    <property type="entry name" value="Zn2-C6_fun-type_DNA-bd_sf"/>
</dbReference>
<dbReference type="GO" id="GO:0000981">
    <property type="term" value="F:DNA-binding transcription factor activity, RNA polymerase II-specific"/>
    <property type="evidence" value="ECO:0007669"/>
    <property type="project" value="InterPro"/>
</dbReference>
<protein>
    <recommendedName>
        <fullName evidence="7">Zn(2)-C6 fungal-type domain-containing protein</fullName>
    </recommendedName>
</protein>
<keyword evidence="9" id="KW-1185">Reference proteome</keyword>
<evidence type="ECO:0000256" key="5">
    <source>
        <dbReference type="ARBA" id="ARBA00023242"/>
    </source>
</evidence>
<dbReference type="GO" id="GO:0008270">
    <property type="term" value="F:zinc ion binding"/>
    <property type="evidence" value="ECO:0007669"/>
    <property type="project" value="InterPro"/>
</dbReference>
<dbReference type="PANTHER" id="PTHR47424">
    <property type="entry name" value="REGULATORY PROTEIN GAL4"/>
    <property type="match status" value="1"/>
</dbReference>
<dbReference type="InterPro" id="IPR007219">
    <property type="entry name" value="XnlR_reg_dom"/>
</dbReference>
<dbReference type="PROSITE" id="PS50048">
    <property type="entry name" value="ZN2_CY6_FUNGAL_2"/>
    <property type="match status" value="1"/>
</dbReference>
<dbReference type="GO" id="GO:0005634">
    <property type="term" value="C:nucleus"/>
    <property type="evidence" value="ECO:0007669"/>
    <property type="project" value="TreeGrafter"/>
</dbReference>
<feature type="compositionally biased region" description="Low complexity" evidence="6">
    <location>
        <begin position="75"/>
        <end position="86"/>
    </location>
</feature>
<feature type="region of interest" description="Disordered" evidence="6">
    <location>
        <begin position="1"/>
        <end position="25"/>
    </location>
</feature>
<dbReference type="Gene3D" id="4.10.240.10">
    <property type="entry name" value="Zn(2)-C6 fungal-type DNA-binding domain"/>
    <property type="match status" value="1"/>
</dbReference>
<dbReference type="InterPro" id="IPR001138">
    <property type="entry name" value="Zn2Cys6_DnaBD"/>
</dbReference>
<reference evidence="8" key="1">
    <citation type="journal article" date="2020" name="Stud. Mycol.">
        <title>101 Dothideomycetes genomes: a test case for predicting lifestyles and emergence of pathogens.</title>
        <authorList>
            <person name="Haridas S."/>
            <person name="Albert R."/>
            <person name="Binder M."/>
            <person name="Bloem J."/>
            <person name="Labutti K."/>
            <person name="Salamov A."/>
            <person name="Andreopoulos B."/>
            <person name="Baker S."/>
            <person name="Barry K."/>
            <person name="Bills G."/>
            <person name="Bluhm B."/>
            <person name="Cannon C."/>
            <person name="Castanera R."/>
            <person name="Culley D."/>
            <person name="Daum C."/>
            <person name="Ezra D."/>
            <person name="Gonzalez J."/>
            <person name="Henrissat B."/>
            <person name="Kuo A."/>
            <person name="Liang C."/>
            <person name="Lipzen A."/>
            <person name="Lutzoni F."/>
            <person name="Magnuson J."/>
            <person name="Mondo S."/>
            <person name="Nolan M."/>
            <person name="Ohm R."/>
            <person name="Pangilinan J."/>
            <person name="Park H.-J."/>
            <person name="Ramirez L."/>
            <person name="Alfaro M."/>
            <person name="Sun H."/>
            <person name="Tritt A."/>
            <person name="Yoshinaga Y."/>
            <person name="Zwiers L.-H."/>
            <person name="Turgeon B."/>
            <person name="Goodwin S."/>
            <person name="Spatafora J."/>
            <person name="Crous P."/>
            <person name="Grigoriev I."/>
        </authorList>
    </citation>
    <scope>NUCLEOTIDE SEQUENCE</scope>
    <source>
        <strain evidence="8">CBS 379.55</strain>
    </source>
</reference>
<dbReference type="OrthoDB" id="3266505at2759"/>
<keyword evidence="4" id="KW-0804">Transcription</keyword>
<dbReference type="PANTHER" id="PTHR47424:SF3">
    <property type="entry name" value="REGULATORY PROTEIN GAL4"/>
    <property type="match status" value="1"/>
</dbReference>
<dbReference type="SMART" id="SM00066">
    <property type="entry name" value="GAL4"/>
    <property type="match status" value="1"/>
</dbReference>
<dbReference type="Pfam" id="PF04082">
    <property type="entry name" value="Fungal_trans"/>
    <property type="match status" value="1"/>
</dbReference>
<organism evidence="8 9">
    <name type="scientific">Westerdykella ornata</name>
    <dbReference type="NCBI Taxonomy" id="318751"/>
    <lineage>
        <taxon>Eukaryota</taxon>
        <taxon>Fungi</taxon>
        <taxon>Dikarya</taxon>
        <taxon>Ascomycota</taxon>
        <taxon>Pezizomycotina</taxon>
        <taxon>Dothideomycetes</taxon>
        <taxon>Pleosporomycetidae</taxon>
        <taxon>Pleosporales</taxon>
        <taxon>Sporormiaceae</taxon>
        <taxon>Westerdykella</taxon>
    </lineage>
</organism>
<evidence type="ECO:0000259" key="7">
    <source>
        <dbReference type="PROSITE" id="PS50048"/>
    </source>
</evidence>
<dbReference type="AlphaFoldDB" id="A0A6A6J577"/>
<dbReference type="PROSITE" id="PS00463">
    <property type="entry name" value="ZN2_CY6_FUNGAL_1"/>
    <property type="match status" value="1"/>
</dbReference>
<dbReference type="Pfam" id="PF00172">
    <property type="entry name" value="Zn_clus"/>
    <property type="match status" value="1"/>
</dbReference>
<dbReference type="GO" id="GO:0006351">
    <property type="term" value="P:DNA-templated transcription"/>
    <property type="evidence" value="ECO:0007669"/>
    <property type="project" value="InterPro"/>
</dbReference>
<name>A0A6A6J577_WESOR</name>
<keyword evidence="3" id="KW-0238">DNA-binding</keyword>
<dbReference type="GO" id="GO:0000435">
    <property type="term" value="P:positive regulation of transcription from RNA polymerase II promoter by galactose"/>
    <property type="evidence" value="ECO:0007669"/>
    <property type="project" value="TreeGrafter"/>
</dbReference>
<dbReference type="EMBL" id="ML986538">
    <property type="protein sequence ID" value="KAF2271542.1"/>
    <property type="molecule type" value="Genomic_DNA"/>
</dbReference>
<dbReference type="CDD" id="cd12148">
    <property type="entry name" value="fungal_TF_MHR"/>
    <property type="match status" value="1"/>
</dbReference>
<evidence type="ECO:0000256" key="3">
    <source>
        <dbReference type="ARBA" id="ARBA00023125"/>
    </source>
</evidence>
<proteinExistence type="predicted"/>
<evidence type="ECO:0000256" key="2">
    <source>
        <dbReference type="ARBA" id="ARBA00023015"/>
    </source>
</evidence>
<dbReference type="SUPFAM" id="SSF57701">
    <property type="entry name" value="Zn2/Cys6 DNA-binding domain"/>
    <property type="match status" value="1"/>
</dbReference>
<keyword evidence="1" id="KW-0479">Metal-binding</keyword>
<dbReference type="GO" id="GO:0000978">
    <property type="term" value="F:RNA polymerase II cis-regulatory region sequence-specific DNA binding"/>
    <property type="evidence" value="ECO:0007669"/>
    <property type="project" value="TreeGrafter"/>
</dbReference>
<dbReference type="CDD" id="cd00067">
    <property type="entry name" value="GAL4"/>
    <property type="match status" value="1"/>
</dbReference>
<evidence type="ECO:0000313" key="9">
    <source>
        <dbReference type="Proteomes" id="UP000800097"/>
    </source>
</evidence>
<evidence type="ECO:0000256" key="4">
    <source>
        <dbReference type="ARBA" id="ARBA00023163"/>
    </source>
</evidence>
<feature type="region of interest" description="Disordered" evidence="6">
    <location>
        <begin position="75"/>
        <end position="121"/>
    </location>
</feature>